<dbReference type="Proteomes" id="UP001157418">
    <property type="component" value="Unassembled WGS sequence"/>
</dbReference>
<proteinExistence type="predicted"/>
<keyword evidence="2" id="KW-1185">Reference proteome</keyword>
<dbReference type="EMBL" id="CAKMRJ010005570">
    <property type="protein sequence ID" value="CAH1447670.1"/>
    <property type="molecule type" value="Genomic_DNA"/>
</dbReference>
<gene>
    <name evidence="1" type="ORF">LVIROSA_LOCUS33267</name>
</gene>
<sequence>MWNGGVVGNLGSFLQIFRRFKSPPPPPDLKVPVSSGTGFFPNLNYHWKTSFFQIICKKTYSRPKKWGGSVLHISDLNHHLETGLNHHRKTSFFHDLKAERSIKLSNVTMVVL</sequence>
<protein>
    <submittedName>
        <fullName evidence="1">Uncharacterized protein</fullName>
    </submittedName>
</protein>
<reference evidence="1 2" key="1">
    <citation type="submission" date="2022-01" db="EMBL/GenBank/DDBJ databases">
        <authorList>
            <person name="Xiong W."/>
            <person name="Schranz E."/>
        </authorList>
    </citation>
    <scope>NUCLEOTIDE SEQUENCE [LARGE SCALE GENOMIC DNA]</scope>
</reference>
<name>A0AAU9PBW8_9ASTR</name>
<evidence type="ECO:0000313" key="1">
    <source>
        <dbReference type="EMBL" id="CAH1447670.1"/>
    </source>
</evidence>
<evidence type="ECO:0000313" key="2">
    <source>
        <dbReference type="Proteomes" id="UP001157418"/>
    </source>
</evidence>
<comment type="caution">
    <text evidence="1">The sequence shown here is derived from an EMBL/GenBank/DDBJ whole genome shotgun (WGS) entry which is preliminary data.</text>
</comment>
<dbReference type="AlphaFoldDB" id="A0AAU9PBW8"/>
<organism evidence="1 2">
    <name type="scientific">Lactuca virosa</name>
    <dbReference type="NCBI Taxonomy" id="75947"/>
    <lineage>
        <taxon>Eukaryota</taxon>
        <taxon>Viridiplantae</taxon>
        <taxon>Streptophyta</taxon>
        <taxon>Embryophyta</taxon>
        <taxon>Tracheophyta</taxon>
        <taxon>Spermatophyta</taxon>
        <taxon>Magnoliopsida</taxon>
        <taxon>eudicotyledons</taxon>
        <taxon>Gunneridae</taxon>
        <taxon>Pentapetalae</taxon>
        <taxon>asterids</taxon>
        <taxon>campanulids</taxon>
        <taxon>Asterales</taxon>
        <taxon>Asteraceae</taxon>
        <taxon>Cichorioideae</taxon>
        <taxon>Cichorieae</taxon>
        <taxon>Lactucinae</taxon>
        <taxon>Lactuca</taxon>
    </lineage>
</organism>
<accession>A0AAU9PBW8</accession>